<dbReference type="Pfam" id="PF03405">
    <property type="entry name" value="FA_desaturase_2"/>
    <property type="match status" value="2"/>
</dbReference>
<dbReference type="PANTHER" id="PTHR31155">
    <property type="entry name" value="ACYL- ACYL-CARRIER-PROTEIN DESATURASE-RELATED"/>
    <property type="match status" value="1"/>
</dbReference>
<keyword evidence="7" id="KW-0809">Transit peptide</keyword>
<dbReference type="PANTHER" id="PTHR31155:SF22">
    <property type="entry name" value="ACYL-[ACYL-CARRIER-PROTEIN] DESATURASE 4, CHLOROPLASTIC"/>
    <property type="match status" value="1"/>
</dbReference>
<evidence type="ECO:0000313" key="15">
    <source>
        <dbReference type="Proteomes" id="UP000000768"/>
    </source>
</evidence>
<accession>A0A1Z5RMQ0</accession>
<keyword evidence="8" id="KW-0560">Oxidoreductase</keyword>
<dbReference type="SUPFAM" id="SSF53756">
    <property type="entry name" value="UDP-Glycosyltransferase/glycogen phosphorylase"/>
    <property type="match status" value="1"/>
</dbReference>
<comment type="cofactor">
    <cofactor evidence="1">
        <name>Fe(2+)</name>
        <dbReference type="ChEBI" id="CHEBI:29033"/>
    </cofactor>
</comment>
<name>A0A1Z5RMQ0_SORBI</name>
<evidence type="ECO:0000256" key="2">
    <source>
        <dbReference type="ARBA" id="ARBA00004872"/>
    </source>
</evidence>
<evidence type="ECO:0000256" key="3">
    <source>
        <dbReference type="ARBA" id="ARBA00008749"/>
    </source>
</evidence>
<keyword evidence="10" id="KW-0443">Lipid metabolism</keyword>
<keyword evidence="13" id="KW-0472">Membrane</keyword>
<dbReference type="GO" id="GO:0045300">
    <property type="term" value="F:stearoyl-[ACP] desaturase activity"/>
    <property type="evidence" value="ECO:0000318"/>
    <property type="project" value="GO_Central"/>
</dbReference>
<dbReference type="InParanoid" id="A0A1Z5RMQ0"/>
<keyword evidence="13" id="KW-1133">Transmembrane helix</keyword>
<evidence type="ECO:0000256" key="8">
    <source>
        <dbReference type="ARBA" id="ARBA00023002"/>
    </source>
</evidence>
<gene>
    <name evidence="14" type="ORF">SORBI_3004G157550</name>
</gene>
<dbReference type="InterPro" id="IPR009078">
    <property type="entry name" value="Ferritin-like_SF"/>
</dbReference>
<dbReference type="GO" id="GO:0006633">
    <property type="term" value="P:fatty acid biosynthetic process"/>
    <property type="evidence" value="ECO:0007669"/>
    <property type="project" value="UniProtKB-KW"/>
</dbReference>
<comment type="pathway">
    <text evidence="2">Lipid metabolism; fatty acid metabolism.</text>
</comment>
<dbReference type="AlphaFoldDB" id="A0A1Z5RMQ0"/>
<dbReference type="EMBL" id="CM000763">
    <property type="protein sequence ID" value="OQU85014.1"/>
    <property type="molecule type" value="Genomic_DNA"/>
</dbReference>
<dbReference type="SUPFAM" id="SSF47240">
    <property type="entry name" value="Ferritin-like"/>
    <property type="match status" value="2"/>
</dbReference>
<evidence type="ECO:0000256" key="6">
    <source>
        <dbReference type="ARBA" id="ARBA00022832"/>
    </source>
</evidence>
<keyword evidence="13" id="KW-0812">Transmembrane</keyword>
<evidence type="ECO:0000256" key="5">
    <source>
        <dbReference type="ARBA" id="ARBA00022723"/>
    </source>
</evidence>
<evidence type="ECO:0000256" key="1">
    <source>
        <dbReference type="ARBA" id="ARBA00001954"/>
    </source>
</evidence>
<protein>
    <submittedName>
        <fullName evidence="14">Uncharacterized protein</fullName>
    </submittedName>
</protein>
<evidence type="ECO:0000256" key="12">
    <source>
        <dbReference type="SAM" id="MobiDB-lite"/>
    </source>
</evidence>
<dbReference type="SMR" id="A0A1Z5RMQ0"/>
<evidence type="ECO:0000256" key="11">
    <source>
        <dbReference type="ARBA" id="ARBA00023160"/>
    </source>
</evidence>
<sequence length="377" mass="39806">MPQPHIMVVPYPGSGNINPALQLALLLCYHGIFITFVVTGHNLRRAQAAATEGAVSSCDDAFRIETIPDGLVFADPNDDRAFAEELAELWATTACVPDDVLVCLVGNMVTEEALPTMFNRTDGVGDDTGTSAFPWARWIRGWTAEENRMLSKICGVVAGDERRHEAAYTKASSELFGVDPDGMVRALAYVMLRKPSGARRRAGGWAFQKLSVAKGGGGDDEAGCPAPAPGPAEQEAEEGRRPEGPARSAISRVAPHAVGLELDAKYEAGASRSAATGRQLVMIGGLLLLRAAAAREAAAAVLALAVAEEARARRAPAGPGPTETGAPPSISLVEEVAEPLDPTRPRSSISHDWKGKKDIILPGAYVSDPLNGRKQTE</sequence>
<dbReference type="Gramene" id="OQU85014">
    <property type="protein sequence ID" value="OQU85014"/>
    <property type="gene ID" value="SORBI_3004G157550"/>
</dbReference>
<keyword evidence="6" id="KW-0276">Fatty acid metabolism</keyword>
<feature type="region of interest" description="Disordered" evidence="12">
    <location>
        <begin position="216"/>
        <end position="252"/>
    </location>
</feature>
<evidence type="ECO:0000256" key="9">
    <source>
        <dbReference type="ARBA" id="ARBA00023004"/>
    </source>
</evidence>
<comment type="similarity">
    <text evidence="3">Belongs to the fatty acid desaturase type 2 family.</text>
</comment>
<evidence type="ECO:0000256" key="7">
    <source>
        <dbReference type="ARBA" id="ARBA00022946"/>
    </source>
</evidence>
<dbReference type="GO" id="GO:0006631">
    <property type="term" value="P:fatty acid metabolic process"/>
    <property type="evidence" value="ECO:0000318"/>
    <property type="project" value="GO_Central"/>
</dbReference>
<keyword evidence="9" id="KW-0408">Iron</keyword>
<evidence type="ECO:0000256" key="13">
    <source>
        <dbReference type="SAM" id="Phobius"/>
    </source>
</evidence>
<dbReference type="GO" id="GO:0046872">
    <property type="term" value="F:metal ion binding"/>
    <property type="evidence" value="ECO:0007669"/>
    <property type="project" value="UniProtKB-KW"/>
</dbReference>
<feature type="transmembrane region" description="Helical" evidence="13">
    <location>
        <begin position="20"/>
        <end position="38"/>
    </location>
</feature>
<reference evidence="15" key="2">
    <citation type="journal article" date="2018" name="Plant J.">
        <title>The Sorghum bicolor reference genome: improved assembly, gene annotations, a transcriptome atlas, and signatures of genome organization.</title>
        <authorList>
            <person name="McCormick R.F."/>
            <person name="Truong S.K."/>
            <person name="Sreedasyam A."/>
            <person name="Jenkins J."/>
            <person name="Shu S."/>
            <person name="Sims D."/>
            <person name="Kennedy M."/>
            <person name="Amirebrahimi M."/>
            <person name="Weers B.D."/>
            <person name="McKinley B."/>
            <person name="Mattison A."/>
            <person name="Morishige D.T."/>
            <person name="Grimwood J."/>
            <person name="Schmutz J."/>
            <person name="Mullet J.E."/>
        </authorList>
    </citation>
    <scope>NUCLEOTIDE SEQUENCE [LARGE SCALE GENOMIC DNA]</scope>
    <source>
        <strain evidence="15">cv. BTx623</strain>
    </source>
</reference>
<reference evidence="14 15" key="1">
    <citation type="journal article" date="2009" name="Nature">
        <title>The Sorghum bicolor genome and the diversification of grasses.</title>
        <authorList>
            <person name="Paterson A.H."/>
            <person name="Bowers J.E."/>
            <person name="Bruggmann R."/>
            <person name="Dubchak I."/>
            <person name="Grimwood J."/>
            <person name="Gundlach H."/>
            <person name="Haberer G."/>
            <person name="Hellsten U."/>
            <person name="Mitros T."/>
            <person name="Poliakov A."/>
            <person name="Schmutz J."/>
            <person name="Spannagl M."/>
            <person name="Tang H."/>
            <person name="Wang X."/>
            <person name="Wicker T."/>
            <person name="Bharti A.K."/>
            <person name="Chapman J."/>
            <person name="Feltus F.A."/>
            <person name="Gowik U."/>
            <person name="Grigoriev I.V."/>
            <person name="Lyons E."/>
            <person name="Maher C.A."/>
            <person name="Martis M."/>
            <person name="Narechania A."/>
            <person name="Otillar R.P."/>
            <person name="Penning B.W."/>
            <person name="Salamov A.A."/>
            <person name="Wang Y."/>
            <person name="Zhang L."/>
            <person name="Carpita N.C."/>
            <person name="Freeling M."/>
            <person name="Gingle A.R."/>
            <person name="Hash C.T."/>
            <person name="Keller B."/>
            <person name="Klein P."/>
            <person name="Kresovich S."/>
            <person name="McCann M.C."/>
            <person name="Ming R."/>
            <person name="Peterson D.G."/>
            <person name="Mehboob-ur-Rahman"/>
            <person name="Ware D."/>
            <person name="Westhoff P."/>
            <person name="Mayer K.F."/>
            <person name="Messing J."/>
            <person name="Rokhsar D.S."/>
        </authorList>
    </citation>
    <scope>NUCLEOTIDE SEQUENCE [LARGE SCALE GENOMIC DNA]</scope>
    <source>
        <strain evidence="15">cv. BTx623</strain>
    </source>
</reference>
<dbReference type="UniPathway" id="UPA00199"/>
<organism evidence="14 15">
    <name type="scientific">Sorghum bicolor</name>
    <name type="common">Sorghum</name>
    <name type="synonym">Sorghum vulgare</name>
    <dbReference type="NCBI Taxonomy" id="4558"/>
    <lineage>
        <taxon>Eukaryota</taxon>
        <taxon>Viridiplantae</taxon>
        <taxon>Streptophyta</taxon>
        <taxon>Embryophyta</taxon>
        <taxon>Tracheophyta</taxon>
        <taxon>Spermatophyta</taxon>
        <taxon>Magnoliopsida</taxon>
        <taxon>Liliopsida</taxon>
        <taxon>Poales</taxon>
        <taxon>Poaceae</taxon>
        <taxon>PACMAD clade</taxon>
        <taxon>Panicoideae</taxon>
        <taxon>Andropogonodae</taxon>
        <taxon>Andropogoneae</taxon>
        <taxon>Sorghinae</taxon>
        <taxon>Sorghum</taxon>
    </lineage>
</organism>
<keyword evidence="5" id="KW-0479">Metal-binding</keyword>
<keyword evidence="15" id="KW-1185">Reference proteome</keyword>
<dbReference type="InterPro" id="IPR005067">
    <property type="entry name" value="Fatty_acid_desaturase-2"/>
</dbReference>
<evidence type="ECO:0000313" key="14">
    <source>
        <dbReference type="EMBL" id="OQU85014.1"/>
    </source>
</evidence>
<dbReference type="Proteomes" id="UP000000768">
    <property type="component" value="Chromosome 4"/>
</dbReference>
<evidence type="ECO:0000256" key="4">
    <source>
        <dbReference type="ARBA" id="ARBA00022516"/>
    </source>
</evidence>
<dbReference type="InterPro" id="IPR012348">
    <property type="entry name" value="RNR-like"/>
</dbReference>
<keyword evidence="11" id="KW-0275">Fatty acid biosynthesis</keyword>
<evidence type="ECO:0000256" key="10">
    <source>
        <dbReference type="ARBA" id="ARBA00023098"/>
    </source>
</evidence>
<keyword evidence="4" id="KW-0444">Lipid biosynthesis</keyword>
<dbReference type="Gene3D" id="1.10.620.20">
    <property type="entry name" value="Ribonucleotide Reductase, subunit A"/>
    <property type="match status" value="2"/>
</dbReference>
<proteinExistence type="inferred from homology"/>